<comment type="similarity">
    <text evidence="5">Belongs to the SAT4 family.</text>
</comment>
<feature type="transmembrane region" description="Helical" evidence="7">
    <location>
        <begin position="118"/>
        <end position="140"/>
    </location>
</feature>
<dbReference type="InterPro" id="IPR049326">
    <property type="entry name" value="Rhodopsin_dom_fungi"/>
</dbReference>
<feature type="transmembrane region" description="Helical" evidence="7">
    <location>
        <begin position="73"/>
        <end position="98"/>
    </location>
</feature>
<dbReference type="AlphaFoldDB" id="A0A4S2MKS4"/>
<feature type="transmembrane region" description="Helical" evidence="7">
    <location>
        <begin position="152"/>
        <end position="180"/>
    </location>
</feature>
<feature type="domain" description="Rhodopsin" evidence="8">
    <location>
        <begin position="57"/>
        <end position="304"/>
    </location>
</feature>
<evidence type="ECO:0000256" key="3">
    <source>
        <dbReference type="ARBA" id="ARBA00022989"/>
    </source>
</evidence>
<evidence type="ECO:0000259" key="8">
    <source>
        <dbReference type="Pfam" id="PF20684"/>
    </source>
</evidence>
<gene>
    <name evidence="9" type="ORF">EX30DRAFT_351694</name>
</gene>
<sequence>MSSSSSPSVGSIGSGGNKFSLDGFFADNENLPHDTRRHLLAGATIGMCSTMMALFLLRAYCRFVILKVARIEDWLIIPGVIFAVLQAVFIVMNARLGGGDHIWDMDFGNIVELAKTSYLNNLFFVIAIAFIKFSMVFQLMGISIKGTKTRKFIIAVFAVSIAFTIANFMLALFPCFPIPYMWEQTDPTLKAKGKCMDITVVSYTTSACSIAMDLMIWVAPMPLLSKLKVPRPQKIALIAVFSLGGGACAAAVGRCVSIYRLAHDKNAMKDAGYHKVEFILWSVAESHIAIICTSLPLIRPLLKKVFPVVFGGSSARSRSKSNTTAPSNTLSMGPIRKKPLIHDGYGSSTEELAESMRRDGLGHGGGGDAVKESHVHGTSRGSEERIPPGWGEAGRAERMV</sequence>
<keyword evidence="10" id="KW-1185">Reference proteome</keyword>
<comment type="subcellular location">
    <subcellularLocation>
        <location evidence="1">Membrane</location>
        <topology evidence="1">Multi-pass membrane protein</topology>
    </subcellularLocation>
</comment>
<dbReference type="PANTHER" id="PTHR33048:SF47">
    <property type="entry name" value="INTEGRAL MEMBRANE PROTEIN-RELATED"/>
    <property type="match status" value="1"/>
</dbReference>
<dbReference type="InParanoid" id="A0A4S2MKS4"/>
<reference evidence="9 10" key="1">
    <citation type="submission" date="2019-04" db="EMBL/GenBank/DDBJ databases">
        <title>Comparative genomics and transcriptomics to analyze fruiting body development in filamentous ascomycetes.</title>
        <authorList>
            <consortium name="DOE Joint Genome Institute"/>
            <person name="Lutkenhaus R."/>
            <person name="Traeger S."/>
            <person name="Breuer J."/>
            <person name="Kuo A."/>
            <person name="Lipzen A."/>
            <person name="Pangilinan J."/>
            <person name="Dilworth D."/>
            <person name="Sandor L."/>
            <person name="Poggeler S."/>
            <person name="Barry K."/>
            <person name="Grigoriev I.V."/>
            <person name="Nowrousian M."/>
        </authorList>
    </citation>
    <scope>NUCLEOTIDE SEQUENCE [LARGE SCALE GENOMIC DNA]</scope>
    <source>
        <strain evidence="9 10">CBS 389.68</strain>
    </source>
</reference>
<accession>A0A4S2MKS4</accession>
<proteinExistence type="inferred from homology"/>
<evidence type="ECO:0000256" key="5">
    <source>
        <dbReference type="ARBA" id="ARBA00038359"/>
    </source>
</evidence>
<feature type="transmembrane region" description="Helical" evidence="7">
    <location>
        <begin position="279"/>
        <end position="298"/>
    </location>
</feature>
<dbReference type="InterPro" id="IPR052337">
    <property type="entry name" value="SAT4-like"/>
</dbReference>
<evidence type="ECO:0000256" key="7">
    <source>
        <dbReference type="SAM" id="Phobius"/>
    </source>
</evidence>
<keyword evidence="4 7" id="KW-0472">Membrane</keyword>
<feature type="compositionally biased region" description="Basic and acidic residues" evidence="6">
    <location>
        <begin position="369"/>
        <end position="386"/>
    </location>
</feature>
<feature type="region of interest" description="Disordered" evidence="6">
    <location>
        <begin position="346"/>
        <end position="400"/>
    </location>
</feature>
<protein>
    <recommendedName>
        <fullName evidence="8">Rhodopsin domain-containing protein</fullName>
    </recommendedName>
</protein>
<dbReference type="OrthoDB" id="5022096at2759"/>
<name>A0A4S2MKS4_9PEZI</name>
<evidence type="ECO:0000256" key="1">
    <source>
        <dbReference type="ARBA" id="ARBA00004141"/>
    </source>
</evidence>
<dbReference type="GO" id="GO:0016020">
    <property type="term" value="C:membrane"/>
    <property type="evidence" value="ECO:0007669"/>
    <property type="project" value="UniProtKB-SubCell"/>
</dbReference>
<keyword evidence="2 7" id="KW-0812">Transmembrane</keyword>
<keyword evidence="3 7" id="KW-1133">Transmembrane helix</keyword>
<dbReference type="PANTHER" id="PTHR33048">
    <property type="entry name" value="PTH11-LIKE INTEGRAL MEMBRANE PROTEIN (AFU_ORTHOLOGUE AFUA_5G11245)"/>
    <property type="match status" value="1"/>
</dbReference>
<organism evidence="9 10">
    <name type="scientific">Ascodesmis nigricans</name>
    <dbReference type="NCBI Taxonomy" id="341454"/>
    <lineage>
        <taxon>Eukaryota</taxon>
        <taxon>Fungi</taxon>
        <taxon>Dikarya</taxon>
        <taxon>Ascomycota</taxon>
        <taxon>Pezizomycotina</taxon>
        <taxon>Pezizomycetes</taxon>
        <taxon>Pezizales</taxon>
        <taxon>Ascodesmidaceae</taxon>
        <taxon>Ascodesmis</taxon>
    </lineage>
</organism>
<feature type="transmembrane region" description="Helical" evidence="7">
    <location>
        <begin position="39"/>
        <end position="61"/>
    </location>
</feature>
<evidence type="ECO:0000313" key="10">
    <source>
        <dbReference type="Proteomes" id="UP000298138"/>
    </source>
</evidence>
<evidence type="ECO:0000256" key="4">
    <source>
        <dbReference type="ARBA" id="ARBA00023136"/>
    </source>
</evidence>
<feature type="region of interest" description="Disordered" evidence="6">
    <location>
        <begin position="313"/>
        <end position="333"/>
    </location>
</feature>
<dbReference type="EMBL" id="ML220151">
    <property type="protein sequence ID" value="TGZ77570.1"/>
    <property type="molecule type" value="Genomic_DNA"/>
</dbReference>
<evidence type="ECO:0000256" key="6">
    <source>
        <dbReference type="SAM" id="MobiDB-lite"/>
    </source>
</evidence>
<dbReference type="Proteomes" id="UP000298138">
    <property type="component" value="Unassembled WGS sequence"/>
</dbReference>
<evidence type="ECO:0000256" key="2">
    <source>
        <dbReference type="ARBA" id="ARBA00022692"/>
    </source>
</evidence>
<feature type="transmembrane region" description="Helical" evidence="7">
    <location>
        <begin position="235"/>
        <end position="259"/>
    </location>
</feature>
<dbReference type="Pfam" id="PF20684">
    <property type="entry name" value="Fung_rhodopsin"/>
    <property type="match status" value="1"/>
</dbReference>
<feature type="compositionally biased region" description="Polar residues" evidence="6">
    <location>
        <begin position="314"/>
        <end position="331"/>
    </location>
</feature>
<evidence type="ECO:0000313" key="9">
    <source>
        <dbReference type="EMBL" id="TGZ77570.1"/>
    </source>
</evidence>